<evidence type="ECO:0000313" key="1">
    <source>
        <dbReference type="EMBL" id="KKM63170.1"/>
    </source>
</evidence>
<organism evidence="1">
    <name type="scientific">marine sediment metagenome</name>
    <dbReference type="NCBI Taxonomy" id="412755"/>
    <lineage>
        <taxon>unclassified sequences</taxon>
        <taxon>metagenomes</taxon>
        <taxon>ecological metagenomes</taxon>
    </lineage>
</organism>
<dbReference type="AlphaFoldDB" id="A0A0F9LG48"/>
<sequence>MTRPKGRPATAKARVLTYYAGKPGHKTDAKAAAELGMSSAAFGNTRRALVHDGLLTIARVPQPRRGGRDRVIVSVPKSSLFRAILAGRVDGASRAFSEPCHYRVYRALGPQDLKTRSPEDQSMTRLRKAKGVKGDGMKFIRLDRAVGPPASLARVGETLSEDAPSVRFIKLFCGQYHKRFGSHYTLRGGEDRRHAKRLTDAHELELLEEMVRLFVSMDGYGQPSIRNFYARSNELLVSARERISDRAKDAVERESMTSEDRQEYTIKEIADASFYDTTTDEQREEAKRLVASWPKAKLYARHTQEVVRAAMTDKQWKKHVTAREEYEAKRWQ</sequence>
<reference evidence="1" key="1">
    <citation type="journal article" date="2015" name="Nature">
        <title>Complex archaea that bridge the gap between prokaryotes and eukaryotes.</title>
        <authorList>
            <person name="Spang A."/>
            <person name="Saw J.H."/>
            <person name="Jorgensen S.L."/>
            <person name="Zaremba-Niedzwiedzka K."/>
            <person name="Martijn J."/>
            <person name="Lind A.E."/>
            <person name="van Eijk R."/>
            <person name="Schleper C."/>
            <person name="Guy L."/>
            <person name="Ettema T.J."/>
        </authorList>
    </citation>
    <scope>NUCLEOTIDE SEQUENCE</scope>
</reference>
<name>A0A0F9LG48_9ZZZZ</name>
<comment type="caution">
    <text evidence="1">The sequence shown here is derived from an EMBL/GenBank/DDBJ whole genome shotgun (WGS) entry which is preliminary data.</text>
</comment>
<proteinExistence type="predicted"/>
<accession>A0A0F9LG48</accession>
<gene>
    <name evidence="1" type="ORF">LCGC14_1514180</name>
</gene>
<dbReference type="EMBL" id="LAZR01011148">
    <property type="protein sequence ID" value="KKM63170.1"/>
    <property type="molecule type" value="Genomic_DNA"/>
</dbReference>
<protein>
    <submittedName>
        <fullName evidence="1">Uncharacterized protein</fullName>
    </submittedName>
</protein>